<gene>
    <name evidence="11" type="ORF">BO222_04950</name>
</gene>
<keyword evidence="5 8" id="KW-1133">Transmembrane helix</keyword>
<feature type="domain" description="Mechanosensitive ion channel MscS" evidence="9">
    <location>
        <begin position="115"/>
        <end position="178"/>
    </location>
</feature>
<dbReference type="OrthoDB" id="9809206at2"/>
<accession>A0A1U7NGT5</accession>
<evidence type="ECO:0000256" key="1">
    <source>
        <dbReference type="ARBA" id="ARBA00004651"/>
    </source>
</evidence>
<comment type="caution">
    <text evidence="11">The sequence shown here is derived from an EMBL/GenBank/DDBJ whole genome shotgun (WGS) entry which is preliminary data.</text>
</comment>
<keyword evidence="3" id="KW-1003">Cell membrane</keyword>
<evidence type="ECO:0008006" key="13">
    <source>
        <dbReference type="Google" id="ProtNLM"/>
    </source>
</evidence>
<evidence type="ECO:0000256" key="6">
    <source>
        <dbReference type="ARBA" id="ARBA00023136"/>
    </source>
</evidence>
<evidence type="ECO:0000313" key="11">
    <source>
        <dbReference type="EMBL" id="OLU40543.1"/>
    </source>
</evidence>
<feature type="domain" description="Mechanosensitive ion channel MscS C-terminal" evidence="10">
    <location>
        <begin position="184"/>
        <end position="256"/>
    </location>
</feature>
<evidence type="ECO:0000259" key="10">
    <source>
        <dbReference type="Pfam" id="PF21082"/>
    </source>
</evidence>
<dbReference type="SUPFAM" id="SSF50182">
    <property type="entry name" value="Sm-like ribonucleoproteins"/>
    <property type="match status" value="1"/>
</dbReference>
<dbReference type="AlphaFoldDB" id="A0A1U7NGT5"/>
<feature type="transmembrane region" description="Helical" evidence="8">
    <location>
        <begin position="27"/>
        <end position="52"/>
    </location>
</feature>
<keyword evidence="12" id="KW-1185">Reference proteome</keyword>
<dbReference type="Proteomes" id="UP000186341">
    <property type="component" value="Unassembled WGS sequence"/>
</dbReference>
<feature type="transmembrane region" description="Helical" evidence="8">
    <location>
        <begin position="64"/>
        <end position="84"/>
    </location>
</feature>
<dbReference type="GO" id="GO:0008381">
    <property type="term" value="F:mechanosensitive monoatomic ion channel activity"/>
    <property type="evidence" value="ECO:0007669"/>
    <property type="project" value="InterPro"/>
</dbReference>
<evidence type="ECO:0000256" key="7">
    <source>
        <dbReference type="SAM" id="MobiDB-lite"/>
    </source>
</evidence>
<name>A0A1U7NGT5_9FIRM</name>
<dbReference type="Gene3D" id="1.10.287.1260">
    <property type="match status" value="1"/>
</dbReference>
<evidence type="ECO:0000256" key="3">
    <source>
        <dbReference type="ARBA" id="ARBA00022475"/>
    </source>
</evidence>
<comment type="subcellular location">
    <subcellularLocation>
        <location evidence="1">Cell membrane</location>
        <topology evidence="1">Multi-pass membrane protein</topology>
    </subcellularLocation>
</comment>
<dbReference type="InterPro" id="IPR023408">
    <property type="entry name" value="MscS_beta-dom_sf"/>
</dbReference>
<evidence type="ECO:0000259" key="9">
    <source>
        <dbReference type="Pfam" id="PF00924"/>
    </source>
</evidence>
<dbReference type="EMBL" id="MPJW01000105">
    <property type="protein sequence ID" value="OLU40543.1"/>
    <property type="molecule type" value="Genomic_DNA"/>
</dbReference>
<sequence length="317" mass="35254">MNSILVMNYLSKMDWYKLKNDIGNYDLLIRLILASGEIAAAFIIGSLVKTMILKMANKALNKGIMTFFASFCNITIKIVGIIIALDQIGVAMNIIIGALSAFGVGISLALKDNMASVASGMQILLTKPFRVGDIVKIGHHEGRVESVEMTYITLLTKDNQIDVVPNNKVVSKIIKNYSNEPNRKITVEFPVPNDKVDYYISLLEHAASKVSLINPEPKPEAYISSYQLNKVSLNLTCYAKQEDYWQAYYDLLAVIHKESYGDLKAENASDDQVEENQSLESSSELENEKNESNSDKNTNQTSKSPIQKILNAIKSDN</sequence>
<protein>
    <recommendedName>
        <fullName evidence="13">Mechanosensitive ion channel protein MscS</fullName>
    </recommendedName>
</protein>
<dbReference type="Pfam" id="PF21082">
    <property type="entry name" value="MS_channel_3rd"/>
    <property type="match status" value="1"/>
</dbReference>
<evidence type="ECO:0000256" key="5">
    <source>
        <dbReference type="ARBA" id="ARBA00022989"/>
    </source>
</evidence>
<dbReference type="PANTHER" id="PTHR30221:SF1">
    <property type="entry name" value="SMALL-CONDUCTANCE MECHANOSENSITIVE CHANNEL"/>
    <property type="match status" value="1"/>
</dbReference>
<dbReference type="InterPro" id="IPR011066">
    <property type="entry name" value="MscS_channel_C_sf"/>
</dbReference>
<feature type="transmembrane region" description="Helical" evidence="8">
    <location>
        <begin position="90"/>
        <end position="110"/>
    </location>
</feature>
<evidence type="ECO:0000313" key="12">
    <source>
        <dbReference type="Proteomes" id="UP000186341"/>
    </source>
</evidence>
<dbReference type="InterPro" id="IPR049278">
    <property type="entry name" value="MS_channel_C"/>
</dbReference>
<evidence type="ECO:0000256" key="2">
    <source>
        <dbReference type="ARBA" id="ARBA00008017"/>
    </source>
</evidence>
<dbReference type="SUPFAM" id="SSF82861">
    <property type="entry name" value="Mechanosensitive channel protein MscS (YggB), transmembrane region"/>
    <property type="match status" value="1"/>
</dbReference>
<dbReference type="Pfam" id="PF00924">
    <property type="entry name" value="MS_channel_2nd"/>
    <property type="match status" value="1"/>
</dbReference>
<dbReference type="RefSeq" id="WP_075818936.1">
    <property type="nucleotide sequence ID" value="NZ_CAPNHH010000005.1"/>
</dbReference>
<evidence type="ECO:0000256" key="8">
    <source>
        <dbReference type="SAM" id="Phobius"/>
    </source>
</evidence>
<proteinExistence type="inferred from homology"/>
<comment type="similarity">
    <text evidence="2">Belongs to the MscS (TC 1.A.23) family.</text>
</comment>
<dbReference type="Gene3D" id="3.30.70.100">
    <property type="match status" value="1"/>
</dbReference>
<dbReference type="InterPro" id="IPR010920">
    <property type="entry name" value="LSM_dom_sf"/>
</dbReference>
<evidence type="ECO:0000256" key="4">
    <source>
        <dbReference type="ARBA" id="ARBA00022692"/>
    </source>
</evidence>
<feature type="compositionally biased region" description="Low complexity" evidence="7">
    <location>
        <begin position="275"/>
        <end position="284"/>
    </location>
</feature>
<dbReference type="SUPFAM" id="SSF82689">
    <property type="entry name" value="Mechanosensitive channel protein MscS (YggB), C-terminal domain"/>
    <property type="match status" value="1"/>
</dbReference>
<keyword evidence="6 8" id="KW-0472">Membrane</keyword>
<dbReference type="PANTHER" id="PTHR30221">
    <property type="entry name" value="SMALL-CONDUCTANCE MECHANOSENSITIVE CHANNEL"/>
    <property type="match status" value="1"/>
</dbReference>
<feature type="region of interest" description="Disordered" evidence="7">
    <location>
        <begin position="266"/>
        <end position="317"/>
    </location>
</feature>
<dbReference type="InterPro" id="IPR011014">
    <property type="entry name" value="MscS_channel_TM-2"/>
</dbReference>
<dbReference type="GeneID" id="82202562"/>
<dbReference type="InterPro" id="IPR006685">
    <property type="entry name" value="MscS_channel_2nd"/>
</dbReference>
<dbReference type="GO" id="GO:0005886">
    <property type="term" value="C:plasma membrane"/>
    <property type="evidence" value="ECO:0007669"/>
    <property type="project" value="UniProtKB-SubCell"/>
</dbReference>
<dbReference type="InterPro" id="IPR045275">
    <property type="entry name" value="MscS_archaea/bacteria_type"/>
</dbReference>
<reference evidence="11 12" key="1">
    <citation type="submission" date="2016-11" db="EMBL/GenBank/DDBJ databases">
        <title>Description of two novel members of the family Erysipelotrichaceae: Ileibacterium lipovorans gen. nov., sp. nov. and Dubosiella newyorkensis, gen. nov., sp. nov.</title>
        <authorList>
            <person name="Cox L.M."/>
            <person name="Sohn J."/>
            <person name="Tyrrell K.L."/>
            <person name="Citron D.M."/>
            <person name="Lawson P.A."/>
            <person name="Patel N.B."/>
            <person name="Iizumi T."/>
            <person name="Perez-Perez G.I."/>
            <person name="Goldstein E.J."/>
            <person name="Blaser M.J."/>
        </authorList>
    </citation>
    <scope>NUCLEOTIDE SEQUENCE [LARGE SCALE GENOMIC DNA]</scope>
    <source>
        <strain evidence="11 12">NYU-BL-A3</strain>
    </source>
</reference>
<keyword evidence="4 8" id="KW-0812">Transmembrane</keyword>
<organism evidence="11 12">
    <name type="scientific">Ileibacterium valens</name>
    <dbReference type="NCBI Taxonomy" id="1862668"/>
    <lineage>
        <taxon>Bacteria</taxon>
        <taxon>Bacillati</taxon>
        <taxon>Bacillota</taxon>
        <taxon>Erysipelotrichia</taxon>
        <taxon>Erysipelotrichales</taxon>
        <taxon>Erysipelotrichaceae</taxon>
        <taxon>Ileibacterium</taxon>
    </lineage>
</organism>
<dbReference type="Gene3D" id="2.30.30.60">
    <property type="match status" value="1"/>
</dbReference>